<dbReference type="NCBIfam" id="TIGR01047">
    <property type="entry name" value="nspC"/>
    <property type="match status" value="1"/>
</dbReference>
<dbReference type="InterPro" id="IPR009006">
    <property type="entry name" value="Ala_racemase/Decarboxylase_C"/>
</dbReference>
<keyword evidence="11" id="KW-0963">Cytoplasm</keyword>
<dbReference type="OrthoDB" id="9804410at2"/>
<evidence type="ECO:0000256" key="3">
    <source>
        <dbReference type="ARBA" id="ARBA00013633"/>
    </source>
</evidence>
<evidence type="ECO:0000256" key="4">
    <source>
        <dbReference type="ARBA" id="ARBA00022793"/>
    </source>
</evidence>
<dbReference type="PANTHER" id="PTHR43727:SF1">
    <property type="entry name" value="CARBOXYNORSPERMIDINE_CARBOXYSPERMIDINE DECARBOXYLASE"/>
    <property type="match status" value="1"/>
</dbReference>
<protein>
    <recommendedName>
        <fullName evidence="3 11">Carboxynorspermidine/carboxyspermidine decarboxylase</fullName>
        <shortName evidence="11">CANS DC/CAS DC</shortName>
        <shortName evidence="11">CANSDC/CASDC</shortName>
        <ecNumber evidence="2 11">4.1.1.96</ecNumber>
    </recommendedName>
</protein>
<gene>
    <name evidence="14" type="primary">nspC</name>
    <name evidence="14" type="ORF">C2869_06640</name>
</gene>
<keyword evidence="7 11" id="KW-0456">Lyase</keyword>
<evidence type="ECO:0000256" key="9">
    <source>
        <dbReference type="ARBA" id="ARBA00047351"/>
    </source>
</evidence>
<feature type="binding site" evidence="12">
    <location>
        <position position="256"/>
    </location>
    <ligand>
        <name>substrate</name>
    </ligand>
</feature>
<comment type="catalytic activity">
    <reaction evidence="10 11">
        <text>carboxynorspermidine + H(+) = norspermidine + CO2</text>
        <dbReference type="Rhea" id="RHEA:34099"/>
        <dbReference type="ChEBI" id="CHEBI:15378"/>
        <dbReference type="ChEBI" id="CHEBI:16526"/>
        <dbReference type="ChEBI" id="CHEBI:57920"/>
        <dbReference type="ChEBI" id="CHEBI:65070"/>
        <dbReference type="EC" id="4.1.1.96"/>
    </reaction>
</comment>
<evidence type="ECO:0000256" key="1">
    <source>
        <dbReference type="ARBA" id="ARBA00001933"/>
    </source>
</evidence>
<dbReference type="Gene3D" id="3.20.20.10">
    <property type="entry name" value="Alanine racemase"/>
    <property type="match status" value="1"/>
</dbReference>
<proteinExistence type="inferred from homology"/>
<dbReference type="InterPro" id="IPR005730">
    <property type="entry name" value="Nsp_de-COase"/>
</dbReference>
<keyword evidence="15" id="KW-1185">Reference proteome</keyword>
<evidence type="ECO:0000259" key="13">
    <source>
        <dbReference type="Pfam" id="PF00278"/>
    </source>
</evidence>
<evidence type="ECO:0000256" key="6">
    <source>
        <dbReference type="ARBA" id="ARBA00023066"/>
    </source>
</evidence>
<keyword evidence="5 11" id="KW-0663">Pyridoxal phosphate</keyword>
<dbReference type="GO" id="GO:0005737">
    <property type="term" value="C:cytoplasm"/>
    <property type="evidence" value="ECO:0007669"/>
    <property type="project" value="UniProtKB-SubCell"/>
</dbReference>
<evidence type="ECO:0000256" key="11">
    <source>
        <dbReference type="PIRNR" id="PIRNR038941"/>
    </source>
</evidence>
<evidence type="ECO:0000313" key="15">
    <source>
        <dbReference type="Proteomes" id="UP000244441"/>
    </source>
</evidence>
<sequence length="393" mass="43962">MNSKTFHTFDPSRVPSPCFVVDEVAVENNLKILDRVQQESGAKILLALKAFSMFSLAPLISRYLHGTCASGLHEARLGREEFSTQEQYREVHTFSAAYTEADLTEILQISDHVVFNSFGQWQRFQPLIQAAKQQRPELEFGLRVNPMHSEGAEPIYDPCAPGSRLGIPYPEFKSNSLDGISGIHFHTLCEQAFEPLERTLDVIEQQFADLLPQLKWVNFGGGHHITKPDYNVAGLIARIKAFQAKYNVQVYLEPGEAIAIHTGVLVSEVLDLTYNTLDLAILDTSATCHMPDTLEMPYRPDVFGAGAAQQHAYTYRLGGQTCLAGDVISDYSFSEPLQIGQRLMFDDMAHYTMVKTSTFNGIGLPAIAIWNSKTDEVRVVKQFGYEDFKGRLS</sequence>
<feature type="binding site" evidence="12">
    <location>
        <position position="292"/>
    </location>
    <ligand>
        <name>substrate</name>
    </ligand>
</feature>
<comment type="cofactor">
    <cofactor evidence="1 11">
        <name>pyridoxal 5'-phosphate</name>
        <dbReference type="ChEBI" id="CHEBI:597326"/>
    </cofactor>
</comment>
<dbReference type="AlphaFoldDB" id="A0A2S0VXK5"/>
<comment type="catalytic activity">
    <reaction evidence="9 11">
        <text>carboxyspermidine + H(+) = spermidine + CO2</text>
        <dbReference type="Rhea" id="RHEA:34095"/>
        <dbReference type="ChEBI" id="CHEBI:15378"/>
        <dbReference type="ChEBI" id="CHEBI:16526"/>
        <dbReference type="ChEBI" id="CHEBI:57834"/>
        <dbReference type="ChEBI" id="CHEBI:65072"/>
        <dbReference type="EC" id="4.1.1.96"/>
    </reaction>
</comment>
<evidence type="ECO:0000256" key="2">
    <source>
        <dbReference type="ARBA" id="ARBA00012259"/>
    </source>
</evidence>
<comment type="subunit">
    <text evidence="11">Homodimer.</text>
</comment>
<accession>A0A2S0VXK5</accession>
<comment type="similarity">
    <text evidence="8 11">Belongs to the Orn/Lys/Arg decarboxylase class-II family. NspC subfamily.</text>
</comment>
<dbReference type="EC" id="4.1.1.96" evidence="2 11"/>
<dbReference type="KEGG" id="cate:C2869_06640"/>
<evidence type="ECO:0000256" key="8">
    <source>
        <dbReference type="ARBA" id="ARBA00025802"/>
    </source>
</evidence>
<dbReference type="Gene3D" id="2.40.37.10">
    <property type="entry name" value="Lyase, Ornithine Decarboxylase, Chain A, domain 1"/>
    <property type="match status" value="1"/>
</dbReference>
<dbReference type="SUPFAM" id="SSF51419">
    <property type="entry name" value="PLP-binding barrel"/>
    <property type="match status" value="1"/>
</dbReference>
<keyword evidence="6 11" id="KW-0745">Spermidine biosynthesis</keyword>
<dbReference type="PIRSF" id="PIRSF038941">
    <property type="entry name" value="NspC"/>
    <property type="match status" value="1"/>
</dbReference>
<dbReference type="GO" id="GO:0045312">
    <property type="term" value="P:nor-spermidine biosynthetic process"/>
    <property type="evidence" value="ECO:0007669"/>
    <property type="project" value="InterPro"/>
</dbReference>
<dbReference type="GO" id="GO:0009089">
    <property type="term" value="P:lysine biosynthetic process via diaminopimelate"/>
    <property type="evidence" value="ECO:0007669"/>
    <property type="project" value="TreeGrafter"/>
</dbReference>
<dbReference type="EMBL" id="CP026604">
    <property type="protein sequence ID" value="AWB68944.1"/>
    <property type="molecule type" value="Genomic_DNA"/>
</dbReference>
<dbReference type="InterPro" id="IPR029066">
    <property type="entry name" value="PLP-binding_barrel"/>
</dbReference>
<evidence type="ECO:0000313" key="14">
    <source>
        <dbReference type="EMBL" id="AWB68944.1"/>
    </source>
</evidence>
<name>A0A2S0VXK5_9ALTE</name>
<dbReference type="InterPro" id="IPR022643">
    <property type="entry name" value="De-COase2_C"/>
</dbReference>
<dbReference type="FunFam" id="3.20.20.10:FF:000012">
    <property type="entry name" value="Carboxynorspermidine/carboxyspermidine decarboxylase"/>
    <property type="match status" value="1"/>
</dbReference>
<evidence type="ECO:0000256" key="7">
    <source>
        <dbReference type="ARBA" id="ARBA00023239"/>
    </source>
</evidence>
<dbReference type="PANTHER" id="PTHR43727">
    <property type="entry name" value="DIAMINOPIMELATE DECARBOXYLASE"/>
    <property type="match status" value="1"/>
</dbReference>
<dbReference type="Pfam" id="PF00278">
    <property type="entry name" value="Orn_DAP_Arg_deC"/>
    <property type="match status" value="1"/>
</dbReference>
<dbReference type="GO" id="GO:0008295">
    <property type="term" value="P:spermidine biosynthetic process"/>
    <property type="evidence" value="ECO:0007669"/>
    <property type="project" value="UniProtKB-KW"/>
</dbReference>
<dbReference type="SUPFAM" id="SSF50621">
    <property type="entry name" value="Alanine racemase C-terminal domain-like"/>
    <property type="match status" value="1"/>
</dbReference>
<reference evidence="14 15" key="1">
    <citation type="submission" date="2018-01" db="EMBL/GenBank/DDBJ databases">
        <title>Genome sequence of a Cantenovulum-like bacteria.</title>
        <authorList>
            <person name="Tan W.R."/>
            <person name="Lau N.-S."/>
            <person name="Go F."/>
            <person name="Amirul A.-A.A."/>
        </authorList>
    </citation>
    <scope>NUCLEOTIDE SEQUENCE [LARGE SCALE GENOMIC DNA]</scope>
    <source>
        <strain evidence="14 15">CCB-QB4</strain>
    </source>
</reference>
<comment type="function">
    <text evidence="11">Catalyzes the decarboxylation of carboxynorspermidine and carboxyspermidine.</text>
</comment>
<feature type="domain" description="Orn/DAP/Arg decarboxylase 2 C-terminal" evidence="13">
    <location>
        <begin position="111"/>
        <end position="348"/>
    </location>
</feature>
<keyword evidence="11" id="KW-0620">Polyamine biosynthesis</keyword>
<evidence type="ECO:0000256" key="10">
    <source>
        <dbReference type="ARBA" id="ARBA00047389"/>
    </source>
</evidence>
<comment type="subcellular location">
    <subcellularLocation>
        <location evidence="11">Cytoplasm</location>
    </subcellularLocation>
</comment>
<dbReference type="Proteomes" id="UP000244441">
    <property type="component" value="Chromosome"/>
</dbReference>
<keyword evidence="4 11" id="KW-0210">Decarboxylase</keyword>
<evidence type="ECO:0000256" key="12">
    <source>
        <dbReference type="PIRSR" id="PIRSR038941-1"/>
    </source>
</evidence>
<dbReference type="CDD" id="cd06829">
    <property type="entry name" value="PLPDE_III_CANSDC"/>
    <property type="match status" value="1"/>
</dbReference>
<organism evidence="14 15">
    <name type="scientific">Saccharobesus litoralis</name>
    <dbReference type="NCBI Taxonomy" id="2172099"/>
    <lineage>
        <taxon>Bacteria</taxon>
        <taxon>Pseudomonadati</taxon>
        <taxon>Pseudomonadota</taxon>
        <taxon>Gammaproteobacteria</taxon>
        <taxon>Alteromonadales</taxon>
        <taxon>Alteromonadaceae</taxon>
        <taxon>Saccharobesus</taxon>
    </lineage>
</organism>
<dbReference type="GO" id="GO:0008836">
    <property type="term" value="F:diaminopimelate decarboxylase activity"/>
    <property type="evidence" value="ECO:0007669"/>
    <property type="project" value="TreeGrafter"/>
</dbReference>
<evidence type="ECO:0000256" key="5">
    <source>
        <dbReference type="ARBA" id="ARBA00022898"/>
    </source>
</evidence>